<dbReference type="PANTHER" id="PTHR35400">
    <property type="entry name" value="SLR1083 PROTEIN"/>
    <property type="match status" value="1"/>
</dbReference>
<dbReference type="SUPFAM" id="SSF52980">
    <property type="entry name" value="Restriction endonuclease-like"/>
    <property type="match status" value="1"/>
</dbReference>
<keyword evidence="3" id="KW-1185">Reference proteome</keyword>
<dbReference type="GO" id="GO:0004519">
    <property type="term" value="F:endonuclease activity"/>
    <property type="evidence" value="ECO:0007669"/>
    <property type="project" value="UniProtKB-KW"/>
</dbReference>
<name>A0AA41U3L1_9ACTN</name>
<sequence>MSLAQVEVPQRTGISQPWTVEQVLRMPDDAEQRTELVGGSLLMSPSPGLPHQMASRRLANRLESAAAAAGFPIVVYEAVNVVFADSLLIPDIVLVDDLAASDEDGRAVPAEAVLLAVEIASPSNRANDVTVKPAIYAAAGIPWYWRLDMRPAPKLVISELEAGRYVERSVAPAGKDTSWEEPFPMTLNPLELLRLR</sequence>
<keyword evidence="2" id="KW-0255">Endonuclease</keyword>
<proteinExistence type="predicted"/>
<dbReference type="PANTHER" id="PTHR35400:SF3">
    <property type="entry name" value="SLL1072 PROTEIN"/>
    <property type="match status" value="1"/>
</dbReference>
<evidence type="ECO:0000313" key="3">
    <source>
        <dbReference type="Proteomes" id="UP001165378"/>
    </source>
</evidence>
<dbReference type="Proteomes" id="UP001165378">
    <property type="component" value="Unassembled WGS sequence"/>
</dbReference>
<dbReference type="Pfam" id="PF05685">
    <property type="entry name" value="Uma2"/>
    <property type="match status" value="1"/>
</dbReference>
<reference evidence="2" key="1">
    <citation type="submission" date="2022-01" db="EMBL/GenBank/DDBJ databases">
        <title>Genome-Based Taxonomic Classification of the Phylum Actinobacteria.</title>
        <authorList>
            <person name="Gao Y."/>
        </authorList>
    </citation>
    <scope>NUCLEOTIDE SEQUENCE</scope>
    <source>
        <strain evidence="2">KLBMP 8922</strain>
    </source>
</reference>
<dbReference type="InterPro" id="IPR008538">
    <property type="entry name" value="Uma2"/>
</dbReference>
<dbReference type="RefSeq" id="WP_235056651.1">
    <property type="nucleotide sequence ID" value="NZ_JAKFHA010000028.1"/>
</dbReference>
<dbReference type="CDD" id="cd06260">
    <property type="entry name" value="DUF820-like"/>
    <property type="match status" value="1"/>
</dbReference>
<organism evidence="2 3">
    <name type="scientific">Yinghuangia soli</name>
    <dbReference type="NCBI Taxonomy" id="2908204"/>
    <lineage>
        <taxon>Bacteria</taxon>
        <taxon>Bacillati</taxon>
        <taxon>Actinomycetota</taxon>
        <taxon>Actinomycetes</taxon>
        <taxon>Kitasatosporales</taxon>
        <taxon>Streptomycetaceae</taxon>
        <taxon>Yinghuangia</taxon>
    </lineage>
</organism>
<feature type="domain" description="Putative restriction endonuclease" evidence="1">
    <location>
        <begin position="20"/>
        <end position="186"/>
    </location>
</feature>
<accession>A0AA41U3L1</accession>
<evidence type="ECO:0000313" key="2">
    <source>
        <dbReference type="EMBL" id="MCF2531931.1"/>
    </source>
</evidence>
<keyword evidence="2" id="KW-0540">Nuclease</keyword>
<dbReference type="EMBL" id="JAKFHA010000028">
    <property type="protein sequence ID" value="MCF2531931.1"/>
    <property type="molecule type" value="Genomic_DNA"/>
</dbReference>
<protein>
    <submittedName>
        <fullName evidence="2">Uma2 family endonuclease</fullName>
    </submittedName>
</protein>
<dbReference type="Gene3D" id="3.90.1570.10">
    <property type="entry name" value="tt1808, chain A"/>
    <property type="match status" value="1"/>
</dbReference>
<keyword evidence="2" id="KW-0378">Hydrolase</keyword>
<dbReference type="InterPro" id="IPR012296">
    <property type="entry name" value="Nuclease_put_TT1808"/>
</dbReference>
<dbReference type="AlphaFoldDB" id="A0AA41U3L1"/>
<dbReference type="InterPro" id="IPR011335">
    <property type="entry name" value="Restrct_endonuc-II-like"/>
</dbReference>
<gene>
    <name evidence="2" type="ORF">LZ495_32610</name>
</gene>
<comment type="caution">
    <text evidence="2">The sequence shown here is derived from an EMBL/GenBank/DDBJ whole genome shotgun (WGS) entry which is preliminary data.</text>
</comment>
<evidence type="ECO:0000259" key="1">
    <source>
        <dbReference type="Pfam" id="PF05685"/>
    </source>
</evidence>